<comment type="caution">
    <text evidence="1">The sequence shown here is derived from an EMBL/GenBank/DDBJ whole genome shotgun (WGS) entry which is preliminary data.</text>
</comment>
<accession>A0ABV5GEF6</accession>
<sequence length="314" mass="36002">MKLKISILKFIVLVIIPIKSYSQIAITNINEIAKIKAGTTFFAMKDPTSPKALAYVDAIKKNWTLSKVECIKYTDVEKNIAINNSFVTIGANMTSSNSTMENTDTKIYLELWTTNGNFTYDPKKRKHFNQADKISLATIELFADFTAQNYPSSLYKMDYDANGHLENWSAGILGNYIQQLMVLLNKAEPRETKTTFFNKEDIKKLTSETLYVPDYVMIKFSKNADDESKIFETKEIFEGYNLKYKLLPLLELNDKILNNPTPIYYLLFIKNVNEKFITVTNSKTGEIVYSEYSSSPSNFKPSDMKDIQKAIQKK</sequence>
<proteinExistence type="predicted"/>
<organism evidence="1 2">
    <name type="scientific">Flavobacterium paronense</name>
    <dbReference type="NCBI Taxonomy" id="1392775"/>
    <lineage>
        <taxon>Bacteria</taxon>
        <taxon>Pseudomonadati</taxon>
        <taxon>Bacteroidota</taxon>
        <taxon>Flavobacteriia</taxon>
        <taxon>Flavobacteriales</taxon>
        <taxon>Flavobacteriaceae</taxon>
        <taxon>Flavobacterium</taxon>
    </lineage>
</organism>
<keyword evidence="2" id="KW-1185">Reference proteome</keyword>
<evidence type="ECO:0000313" key="1">
    <source>
        <dbReference type="EMBL" id="MFB9089498.1"/>
    </source>
</evidence>
<gene>
    <name evidence="1" type="ORF">ACFFUU_07805</name>
</gene>
<dbReference type="EMBL" id="JBHMFB010000016">
    <property type="protein sequence ID" value="MFB9089498.1"/>
    <property type="molecule type" value="Genomic_DNA"/>
</dbReference>
<dbReference type="Proteomes" id="UP001589576">
    <property type="component" value="Unassembled WGS sequence"/>
</dbReference>
<name>A0ABV5GEF6_9FLAO</name>
<protein>
    <submittedName>
        <fullName evidence="1">Uncharacterized protein</fullName>
    </submittedName>
</protein>
<reference evidence="1 2" key="1">
    <citation type="submission" date="2024-09" db="EMBL/GenBank/DDBJ databases">
        <authorList>
            <person name="Sun Q."/>
            <person name="Mori K."/>
        </authorList>
    </citation>
    <scope>NUCLEOTIDE SEQUENCE [LARGE SCALE GENOMIC DNA]</scope>
    <source>
        <strain evidence="1 2">CECT 8460</strain>
    </source>
</reference>
<evidence type="ECO:0000313" key="2">
    <source>
        <dbReference type="Proteomes" id="UP001589576"/>
    </source>
</evidence>
<dbReference type="RefSeq" id="WP_290286497.1">
    <property type="nucleotide sequence ID" value="NZ_JAUFQN010000019.1"/>
</dbReference>